<evidence type="ECO:0000313" key="1">
    <source>
        <dbReference type="EMBL" id="CAF0813429.1"/>
    </source>
</evidence>
<gene>
    <name evidence="1" type="ORF">OVA965_LOCUS5267</name>
    <name evidence="2" type="ORF">TMI583_LOCUS5265</name>
</gene>
<evidence type="ECO:0000313" key="2">
    <source>
        <dbReference type="EMBL" id="CAF3597315.1"/>
    </source>
</evidence>
<protein>
    <recommendedName>
        <fullName evidence="4">F-box domain-containing protein</fullName>
    </recommendedName>
</protein>
<evidence type="ECO:0008006" key="4">
    <source>
        <dbReference type="Google" id="ProtNLM"/>
    </source>
</evidence>
<organism evidence="2 3">
    <name type="scientific">Didymodactylos carnosus</name>
    <dbReference type="NCBI Taxonomy" id="1234261"/>
    <lineage>
        <taxon>Eukaryota</taxon>
        <taxon>Metazoa</taxon>
        <taxon>Spiralia</taxon>
        <taxon>Gnathifera</taxon>
        <taxon>Rotifera</taxon>
        <taxon>Eurotatoria</taxon>
        <taxon>Bdelloidea</taxon>
        <taxon>Philodinida</taxon>
        <taxon>Philodinidae</taxon>
        <taxon>Didymodactylos</taxon>
    </lineage>
</organism>
<dbReference type="Gene3D" id="3.80.10.10">
    <property type="entry name" value="Ribonuclease Inhibitor"/>
    <property type="match status" value="1"/>
</dbReference>
<comment type="caution">
    <text evidence="2">The sequence shown here is derived from an EMBL/GenBank/DDBJ whole genome shotgun (WGS) entry which is preliminary data.</text>
</comment>
<dbReference type="EMBL" id="CAJOBA010001465">
    <property type="protein sequence ID" value="CAF3597315.1"/>
    <property type="molecule type" value="Genomic_DNA"/>
</dbReference>
<dbReference type="AlphaFoldDB" id="A0A8S2H539"/>
<proteinExistence type="predicted"/>
<dbReference type="Proteomes" id="UP000677228">
    <property type="component" value="Unassembled WGS sequence"/>
</dbReference>
<reference evidence="2" key="1">
    <citation type="submission" date="2021-02" db="EMBL/GenBank/DDBJ databases">
        <authorList>
            <person name="Nowell W R."/>
        </authorList>
    </citation>
    <scope>NUCLEOTIDE SEQUENCE</scope>
</reference>
<name>A0A8S2H539_9BILA</name>
<dbReference type="EMBL" id="CAJNOK010001465">
    <property type="protein sequence ID" value="CAF0813429.1"/>
    <property type="molecule type" value="Genomic_DNA"/>
</dbReference>
<dbReference type="Proteomes" id="UP000682733">
    <property type="component" value="Unassembled WGS sequence"/>
</dbReference>
<dbReference type="SUPFAM" id="SSF52047">
    <property type="entry name" value="RNI-like"/>
    <property type="match status" value="1"/>
</dbReference>
<dbReference type="InterPro" id="IPR032675">
    <property type="entry name" value="LRR_dom_sf"/>
</dbReference>
<accession>A0A8S2H539</accession>
<evidence type="ECO:0000313" key="3">
    <source>
        <dbReference type="Proteomes" id="UP000682733"/>
    </source>
</evidence>
<sequence>MTTISANITTWNDLAVEFYLDLFEYFDLQEILMTFWNISQRMNNIITNSHLHLSLDLSLMTEDKEFKQICSIIENNICPSQLISIQSPYAYHHFKTKFNFHKFNCLRSLTIWEVDSNEIDFILSQLSKLEYLSVLIYSCNTENTEFSHFFVRVLQMFTLRKLRLLTTYSDDPLNLTLPLTTRIQSSNIEYLTIETRFDLQLLKLFPKLRYLNISMDASSIDDANVEIITLFDLTTLILHLLYDGTFNDLRLKLLKLAPNIRTLNINGKVCEYNESHFIDSDQWIQFLSSFKKLKQVKLEICIKIDYDSIDIDDLEESLRIFNNNLSLKEHHLLINSEELNEDDYERGPDFIITSDYKEK</sequence>